<evidence type="ECO:0000313" key="3">
    <source>
        <dbReference type="Proteomes" id="UP000198403"/>
    </source>
</evidence>
<dbReference type="RefSeq" id="WP_089336637.1">
    <property type="nucleotide sequence ID" value="NZ_FZNO01000010.1"/>
</dbReference>
<gene>
    <name evidence="2" type="ORF">SAMN06272737_110140</name>
</gene>
<reference evidence="2 3" key="1">
    <citation type="submission" date="2017-06" db="EMBL/GenBank/DDBJ databases">
        <authorList>
            <person name="Kim H.J."/>
            <person name="Triplett B.A."/>
        </authorList>
    </citation>
    <scope>NUCLEOTIDE SEQUENCE [LARGE SCALE GENOMIC DNA]</scope>
    <source>
        <strain evidence="2 3">DSM 44272</strain>
    </source>
</reference>
<dbReference type="OrthoDB" id="4739638at2"/>
<evidence type="ECO:0000313" key="2">
    <source>
        <dbReference type="EMBL" id="SNR51568.1"/>
    </source>
</evidence>
<dbReference type="AlphaFoldDB" id="A0A238WYS2"/>
<sequence>MTERERDTATDYGYDMAHQDIAHQDIAHGDMAREDMVGEDMAGGRADRAPGPHHSEQPHGTGHQRYTTVHPGRTSDPGADYGYDEAHAF</sequence>
<dbReference type="Proteomes" id="UP000198403">
    <property type="component" value="Unassembled WGS sequence"/>
</dbReference>
<name>A0A238WYS2_9ACTN</name>
<organism evidence="2 3">
    <name type="scientific">Blastococcus mobilis</name>
    <dbReference type="NCBI Taxonomy" id="1938746"/>
    <lineage>
        <taxon>Bacteria</taxon>
        <taxon>Bacillati</taxon>
        <taxon>Actinomycetota</taxon>
        <taxon>Actinomycetes</taxon>
        <taxon>Geodermatophilales</taxon>
        <taxon>Geodermatophilaceae</taxon>
        <taxon>Blastococcus</taxon>
    </lineage>
</organism>
<protein>
    <submittedName>
        <fullName evidence="2">Uncharacterized protein</fullName>
    </submittedName>
</protein>
<dbReference type="EMBL" id="FZNO01000010">
    <property type="protein sequence ID" value="SNR51568.1"/>
    <property type="molecule type" value="Genomic_DNA"/>
</dbReference>
<accession>A0A238WYS2</accession>
<keyword evidence="3" id="KW-1185">Reference proteome</keyword>
<proteinExistence type="predicted"/>
<feature type="region of interest" description="Disordered" evidence="1">
    <location>
        <begin position="36"/>
        <end position="89"/>
    </location>
</feature>
<feature type="compositionally biased region" description="Basic and acidic residues" evidence="1">
    <location>
        <begin position="45"/>
        <end position="57"/>
    </location>
</feature>
<evidence type="ECO:0000256" key="1">
    <source>
        <dbReference type="SAM" id="MobiDB-lite"/>
    </source>
</evidence>